<proteinExistence type="predicted"/>
<dbReference type="Proteomes" id="UP000541444">
    <property type="component" value="Unassembled WGS sequence"/>
</dbReference>
<dbReference type="AlphaFoldDB" id="A0A7J7KZL9"/>
<evidence type="ECO:0000256" key="1">
    <source>
        <dbReference type="SAM" id="MobiDB-lite"/>
    </source>
</evidence>
<feature type="compositionally biased region" description="Basic and acidic residues" evidence="1">
    <location>
        <begin position="10"/>
        <end position="25"/>
    </location>
</feature>
<sequence>MGRGWNPTMEHSKFGHDGSPKKNERNSFTTSGRYNDTIDFLGLLKRDKFDMQVLLEYGEDGNGHMRGFCGHIHKTSFRVTTPLRKVIKQEKSKNSQFADEVVSVRQEFEEKLKVEASKCRRLEERIGAF</sequence>
<dbReference type="EMBL" id="JACGCM010002779">
    <property type="protein sequence ID" value="KAF6135724.1"/>
    <property type="molecule type" value="Genomic_DNA"/>
</dbReference>
<organism evidence="2 3">
    <name type="scientific">Kingdonia uniflora</name>
    <dbReference type="NCBI Taxonomy" id="39325"/>
    <lineage>
        <taxon>Eukaryota</taxon>
        <taxon>Viridiplantae</taxon>
        <taxon>Streptophyta</taxon>
        <taxon>Embryophyta</taxon>
        <taxon>Tracheophyta</taxon>
        <taxon>Spermatophyta</taxon>
        <taxon>Magnoliopsida</taxon>
        <taxon>Ranunculales</taxon>
        <taxon>Circaeasteraceae</taxon>
        <taxon>Kingdonia</taxon>
    </lineage>
</organism>
<evidence type="ECO:0000313" key="2">
    <source>
        <dbReference type="EMBL" id="KAF6135724.1"/>
    </source>
</evidence>
<evidence type="ECO:0000313" key="3">
    <source>
        <dbReference type="Proteomes" id="UP000541444"/>
    </source>
</evidence>
<name>A0A7J7KZL9_9MAGN</name>
<gene>
    <name evidence="2" type="ORF">GIB67_028580</name>
</gene>
<feature type="region of interest" description="Disordered" evidence="1">
    <location>
        <begin position="1"/>
        <end position="33"/>
    </location>
</feature>
<keyword evidence="3" id="KW-1185">Reference proteome</keyword>
<comment type="caution">
    <text evidence="2">The sequence shown here is derived from an EMBL/GenBank/DDBJ whole genome shotgun (WGS) entry which is preliminary data.</text>
</comment>
<reference evidence="2 3" key="1">
    <citation type="journal article" date="2020" name="IScience">
        <title>Genome Sequencing of the Endangered Kingdonia uniflora (Circaeasteraceae, Ranunculales) Reveals Potential Mechanisms of Evolutionary Specialization.</title>
        <authorList>
            <person name="Sun Y."/>
            <person name="Deng T."/>
            <person name="Zhang A."/>
            <person name="Moore M.J."/>
            <person name="Landis J.B."/>
            <person name="Lin N."/>
            <person name="Zhang H."/>
            <person name="Zhang X."/>
            <person name="Huang J."/>
            <person name="Zhang X."/>
            <person name="Sun H."/>
            <person name="Wang H."/>
        </authorList>
    </citation>
    <scope>NUCLEOTIDE SEQUENCE [LARGE SCALE GENOMIC DNA]</scope>
    <source>
        <strain evidence="2">TB1705</strain>
        <tissue evidence="2">Leaf</tissue>
    </source>
</reference>
<protein>
    <submittedName>
        <fullName evidence="2">Uncharacterized protein</fullName>
    </submittedName>
</protein>
<accession>A0A7J7KZL9</accession>